<gene>
    <name evidence="3" type="ORF">GTQ45_05580</name>
</gene>
<protein>
    <submittedName>
        <fullName evidence="3">XdhC family protein</fullName>
    </submittedName>
</protein>
<evidence type="ECO:0000259" key="2">
    <source>
        <dbReference type="Pfam" id="PF13478"/>
    </source>
</evidence>
<name>A0A845Q9U9_9HYPH</name>
<proteinExistence type="predicted"/>
<sequence length="314" mass="32975">MSSYSHAEDVLGFARTRLAAGEACALAVVSHTQGGGLRWPGAMMAVTRDGTAAGYVSNGCVDADVIGHALAAIETGKAAYLVYGAGSPFMDIRLPCGGQMDVLVAPLTDPDAVARTHDALTARTETGLTITRDGTFTAGPVPADRTTSWDGDKLSLHLTPKLALRVAGRGEEAIALARLAAAGDFDTTLQSPDEHTLARARAEGLTAISLTTAQSLPGLTDDPWTAFALLFHDQDWEIPLLLQTFDGPAFWIGAVGSRRTHQLRCEALTANGARRDQIARLQGPIGLIPRTRDASMLAVSTLAEIASAYKDLTA</sequence>
<dbReference type="Pfam" id="PF13478">
    <property type="entry name" value="XdhC_C"/>
    <property type="match status" value="1"/>
</dbReference>
<accession>A0A845Q9U9</accession>
<dbReference type="GeneID" id="300656114"/>
<dbReference type="RefSeq" id="WP_160587182.1">
    <property type="nucleotide sequence ID" value="NZ_BMHN01000001.1"/>
</dbReference>
<evidence type="ECO:0000259" key="1">
    <source>
        <dbReference type="Pfam" id="PF02625"/>
    </source>
</evidence>
<dbReference type="Proteomes" id="UP000470384">
    <property type="component" value="Unassembled WGS sequence"/>
</dbReference>
<evidence type="ECO:0000313" key="4">
    <source>
        <dbReference type="Proteomes" id="UP000470384"/>
    </source>
</evidence>
<dbReference type="AlphaFoldDB" id="A0A845Q9U9"/>
<feature type="domain" description="XdhC Rossmann" evidence="2">
    <location>
        <begin position="164"/>
        <end position="305"/>
    </location>
</feature>
<dbReference type="InterPro" id="IPR003777">
    <property type="entry name" value="XdhC_CoxI"/>
</dbReference>
<comment type="caution">
    <text evidence="3">The sequence shown here is derived from an EMBL/GenBank/DDBJ whole genome shotgun (WGS) entry which is preliminary data.</text>
</comment>
<organism evidence="3 4">
    <name type="scientific">Pyruvatibacter mobilis</name>
    <dbReference type="NCBI Taxonomy" id="1712261"/>
    <lineage>
        <taxon>Bacteria</taxon>
        <taxon>Pseudomonadati</taxon>
        <taxon>Pseudomonadota</taxon>
        <taxon>Alphaproteobacteria</taxon>
        <taxon>Hyphomicrobiales</taxon>
        <taxon>Parvibaculaceae</taxon>
        <taxon>Pyruvatibacter</taxon>
    </lineage>
</organism>
<keyword evidence="4" id="KW-1185">Reference proteome</keyword>
<dbReference type="PANTHER" id="PTHR30388:SF4">
    <property type="entry name" value="MOLYBDENUM COFACTOR INSERTION CHAPERONE PAOD"/>
    <property type="match status" value="1"/>
</dbReference>
<dbReference type="InterPro" id="IPR027051">
    <property type="entry name" value="XdhC_Rossmann_dom"/>
</dbReference>
<dbReference type="InterPro" id="IPR052698">
    <property type="entry name" value="MoCofactor_Util/Proc"/>
</dbReference>
<dbReference type="EMBL" id="WXYQ01000004">
    <property type="protein sequence ID" value="NBG95197.1"/>
    <property type="molecule type" value="Genomic_DNA"/>
</dbReference>
<dbReference type="PANTHER" id="PTHR30388">
    <property type="entry name" value="ALDEHYDE OXIDOREDUCTASE MOLYBDENUM COFACTOR ASSEMBLY PROTEIN"/>
    <property type="match status" value="1"/>
</dbReference>
<dbReference type="OrthoDB" id="9815497at2"/>
<dbReference type="Pfam" id="PF02625">
    <property type="entry name" value="XdhC_CoxI"/>
    <property type="match status" value="1"/>
</dbReference>
<evidence type="ECO:0000313" key="3">
    <source>
        <dbReference type="EMBL" id="NBG95197.1"/>
    </source>
</evidence>
<reference evidence="3 4" key="1">
    <citation type="journal article" date="2016" name="Int. J. Syst. Evol. Microbiol.">
        <title>Pyruvatibacter mobilis gen. nov., sp. nov., a marine bacterium from the culture broth of Picochlorum sp. 122.</title>
        <authorList>
            <person name="Wang G."/>
            <person name="Tang M."/>
            <person name="Wu H."/>
            <person name="Dai S."/>
            <person name="Li T."/>
            <person name="Chen C."/>
            <person name="He H."/>
            <person name="Fan J."/>
            <person name="Xiang W."/>
            <person name="Li X."/>
        </authorList>
    </citation>
    <scope>NUCLEOTIDE SEQUENCE [LARGE SCALE GENOMIC DNA]</scope>
    <source>
        <strain evidence="3 4">GYP-11</strain>
    </source>
</reference>
<dbReference type="Gene3D" id="3.40.50.720">
    <property type="entry name" value="NAD(P)-binding Rossmann-like Domain"/>
    <property type="match status" value="1"/>
</dbReference>
<feature type="domain" description="XdhC- CoxI" evidence="1">
    <location>
        <begin position="18"/>
        <end position="84"/>
    </location>
</feature>